<feature type="region of interest" description="Disordered" evidence="1">
    <location>
        <begin position="227"/>
        <end position="248"/>
    </location>
</feature>
<reference evidence="3" key="1">
    <citation type="submission" date="2019-08" db="EMBL/GenBank/DDBJ databases">
        <authorList>
            <person name="Kucharzyk K."/>
            <person name="Murdoch R.W."/>
            <person name="Higgins S."/>
            <person name="Loffler F."/>
        </authorList>
    </citation>
    <scope>NUCLEOTIDE SEQUENCE</scope>
</reference>
<dbReference type="Pfam" id="PF12960">
    <property type="entry name" value="DUF3849"/>
    <property type="match status" value="1"/>
</dbReference>
<gene>
    <name evidence="3" type="ORF">SDC9_111864</name>
</gene>
<dbReference type="Pfam" id="PF21983">
    <property type="entry name" value="NikA-like"/>
    <property type="match status" value="1"/>
</dbReference>
<protein>
    <recommendedName>
        <fullName evidence="2">DUF3849 domain-containing protein</fullName>
    </recommendedName>
</protein>
<evidence type="ECO:0000256" key="1">
    <source>
        <dbReference type="SAM" id="MobiDB-lite"/>
    </source>
</evidence>
<dbReference type="AlphaFoldDB" id="A0A645BI75"/>
<name>A0A645BI75_9ZZZZ</name>
<dbReference type="InterPro" id="IPR053842">
    <property type="entry name" value="NikA-like"/>
</dbReference>
<organism evidence="3">
    <name type="scientific">bioreactor metagenome</name>
    <dbReference type="NCBI Taxonomy" id="1076179"/>
    <lineage>
        <taxon>unclassified sequences</taxon>
        <taxon>metagenomes</taxon>
        <taxon>ecological metagenomes</taxon>
    </lineage>
</organism>
<proteinExistence type="predicted"/>
<dbReference type="InterPro" id="IPR024383">
    <property type="entry name" value="DUF3849"/>
</dbReference>
<accession>A0A645BI75</accession>
<feature type="domain" description="DUF3849" evidence="2">
    <location>
        <begin position="6"/>
        <end position="133"/>
    </location>
</feature>
<evidence type="ECO:0000313" key="3">
    <source>
        <dbReference type="EMBL" id="MPM64972.1"/>
    </source>
</evidence>
<dbReference type="EMBL" id="VSSQ01020257">
    <property type="protein sequence ID" value="MPM64972.1"/>
    <property type="molecule type" value="Genomic_DNA"/>
</dbReference>
<comment type="caution">
    <text evidence="3">The sequence shown here is derived from an EMBL/GenBank/DDBJ whole genome shotgun (WGS) entry which is preliminary data.</text>
</comment>
<sequence>MNTISVYKYPVVYARENDELEQYRASYKANVACKNAIETAIRDNYRDNCLGKEAVKQVADQFGYERMFFVLANTVQRKDFDGRISHNNKDWAKTIHVFEDKNYFGEDRRSSFEVDSVNPGLTDIFINQARREYLLTQPLSKEDIQKEAGQILRRLQAECEPNSPSGTHFMAQISPDFLIRASTKDHDRLFALLPFKSLTFSTLKDQKGIFAFIQKDENRDQPLRVRKPSVKNSCKPSRPNASLPANRKWSGDAMANRKRSIQLHFMVSERERELIEQKMAQMGTRNMGAYLRKMAVDGYVVNLDLSAVGELVSLLRRCSNNLNQLTRRAHETGNVYEADIEDLRQNYDRLWGMAGKILTELSDIR</sequence>
<evidence type="ECO:0000259" key="2">
    <source>
        <dbReference type="Pfam" id="PF12960"/>
    </source>
</evidence>